<evidence type="ECO:0000313" key="4">
    <source>
        <dbReference type="EMBL" id="KAF9963063.1"/>
    </source>
</evidence>
<dbReference type="CDD" id="cd00102">
    <property type="entry name" value="IPT"/>
    <property type="match status" value="1"/>
</dbReference>
<feature type="compositionally biased region" description="Acidic residues" evidence="1">
    <location>
        <begin position="315"/>
        <end position="324"/>
    </location>
</feature>
<feature type="compositionally biased region" description="Pro residues" evidence="1">
    <location>
        <begin position="682"/>
        <end position="692"/>
    </location>
</feature>
<feature type="compositionally biased region" description="Acidic residues" evidence="1">
    <location>
        <begin position="294"/>
        <end position="303"/>
    </location>
</feature>
<reference evidence="4" key="1">
    <citation type="journal article" date="2020" name="Fungal Divers.">
        <title>Resolving the Mortierellaceae phylogeny through synthesis of multi-gene phylogenetics and phylogenomics.</title>
        <authorList>
            <person name="Vandepol N."/>
            <person name="Liber J."/>
            <person name="Desiro A."/>
            <person name="Na H."/>
            <person name="Kennedy M."/>
            <person name="Barry K."/>
            <person name="Grigoriev I.V."/>
            <person name="Miller A.N."/>
            <person name="O'Donnell K."/>
            <person name="Stajich J.E."/>
            <person name="Bonito G."/>
        </authorList>
    </citation>
    <scope>NUCLEOTIDE SEQUENCE</scope>
    <source>
        <strain evidence="4">CK1249</strain>
    </source>
</reference>
<feature type="compositionally biased region" description="Low complexity" evidence="1">
    <location>
        <begin position="266"/>
        <end position="279"/>
    </location>
</feature>
<feature type="compositionally biased region" description="Basic and acidic residues" evidence="1">
    <location>
        <begin position="852"/>
        <end position="862"/>
    </location>
</feature>
<proteinExistence type="predicted"/>
<gene>
    <name evidence="4" type="ORF">BGZ70_007648</name>
</gene>
<keyword evidence="5" id="KW-1185">Reference proteome</keyword>
<dbReference type="Pfam" id="PF25603">
    <property type="entry name" value="SPT23_MGA2_DBD"/>
    <property type="match status" value="1"/>
</dbReference>
<accession>A0A9P6J589</accession>
<protein>
    <recommendedName>
        <fullName evidence="6">IPT/TIG domain-containing protein</fullName>
    </recommendedName>
</protein>
<evidence type="ECO:0000256" key="1">
    <source>
        <dbReference type="SAM" id="MobiDB-lite"/>
    </source>
</evidence>
<feature type="compositionally biased region" description="Basic and acidic residues" evidence="1">
    <location>
        <begin position="280"/>
        <end position="293"/>
    </location>
</feature>
<evidence type="ECO:0000259" key="3">
    <source>
        <dbReference type="Pfam" id="PF25603"/>
    </source>
</evidence>
<dbReference type="Gene3D" id="2.60.40.10">
    <property type="entry name" value="Immunoglobulins"/>
    <property type="match status" value="1"/>
</dbReference>
<dbReference type="PANTHER" id="PTHR24330:SF19">
    <property type="entry name" value="MEDIATOR OF RNA POLYMERASE II TRANSCRIPTION SUBUNIT 29"/>
    <property type="match status" value="1"/>
</dbReference>
<feature type="region of interest" description="Disordered" evidence="1">
    <location>
        <begin position="237"/>
        <end position="330"/>
    </location>
</feature>
<dbReference type="SUPFAM" id="SSF81296">
    <property type="entry name" value="E set domains"/>
    <property type="match status" value="1"/>
</dbReference>
<dbReference type="AlphaFoldDB" id="A0A9P6J589"/>
<dbReference type="Proteomes" id="UP000738359">
    <property type="component" value="Unassembled WGS sequence"/>
</dbReference>
<feature type="domain" description="SPT23/MGA2-like DNA-binding" evidence="3">
    <location>
        <begin position="19"/>
        <end position="240"/>
    </location>
</feature>
<dbReference type="InterPro" id="IPR014756">
    <property type="entry name" value="Ig_E-set"/>
</dbReference>
<dbReference type="Pfam" id="PF01833">
    <property type="entry name" value="TIG"/>
    <property type="match status" value="1"/>
</dbReference>
<dbReference type="InterPro" id="IPR002909">
    <property type="entry name" value="IPT_dom"/>
</dbReference>
<sequence length="1069" mass="118021">MQLPYLDPPPSRPAQPRSLQIEISGIPAENGKCRVETQLKIGFHLRGVHGGAIMGWKQLRLPRALIAKEKHRMDKFNGRDKHLLESEILTLDTRLVCDHDMTKVLECCDNCIGRERKRAHRRKESLKLPGPLASIPVFGAINPKNKNASGFSHADECDPPTPTDPVQYQAWERSRIMVFSSTEYVDISAGECMLPTRITCYCRHHNEKVGFRIQFTARDSTGAIIASVLTNPVMMMDDHKSGKRVPPLLTKAVTGPSSRRPDPDHSSTNTQTLPHQPTQHQDRQQHQYHRHDMDEEEHDENELESTPRHIGVKVEDDEDESETEDASHDVLTPLGSQLRMNCKRRVDDEDENMMGDIRVYQQQSFRRKTSHDLAQYSDYHSSMLTFEPPAREFLSAPSPFMPGSPFANDGDQNAFAPSFAQAIIASGTLLSQDQDTKMFPANMQKDTSALSNKAFVDHEQFRVESSSMMESFTTLDQSIVTMELAASASGGSFSIPSPAYNPPTSALYSLSSPITSTYPSTIPPSVTCPQRPHSSFLDASQMQEFNSFQQQNLAQQHQQQQGLSHLDLQPSELHRDAWTPTRATEENDSLHNMKAAMAQATSPSTSAFIPIPVSLPENIEFEPLLTASKPTEDDQEPFTAGDASAASKRRGRPHKSVAVMPPSTTASGASSPMVSPKAPSTNMPPSPSPPPYLSSTSASMPSLAGIGSTSAAAAARFLLYQQQQHQQQQQIQLHQQQHQHQHQHQNHQLLQQQHTQAILNRLHKPRVQKLVPCKGSVEGGIEVTLLGSGFFPAMVPTFDGVPALNVQFYGSETVICTVPPRAYPGSVIVRAHNCHLDPESALNTTVSGSVHDPARASNKHDNNSNGSGNNELIRTMNHLFGGPSAASLTIPNNQGDDDVGGVVFEYEEDKGDRDLIALVLHVLGMKMNGRVEPPHQVAMRIMGTAAAQQQQYVNQQNALMAQQNSLALMAAKSSSASTTGATWAMTPATTARSKTTATSATVPASLPLTLTPIPLQSPHSQLLFQTPQEKQNHHAPTLLPLSDQRRYTHHLQQDHQQQQQQQQRQQRHY</sequence>
<evidence type="ECO:0000313" key="5">
    <source>
        <dbReference type="Proteomes" id="UP000738359"/>
    </source>
</evidence>
<feature type="compositionally biased region" description="Low complexity" evidence="1">
    <location>
        <begin position="1054"/>
        <end position="1069"/>
    </location>
</feature>
<feature type="domain" description="IPT/TIG" evidence="2">
    <location>
        <begin position="765"/>
        <end position="831"/>
    </location>
</feature>
<feature type="region of interest" description="Disordered" evidence="1">
    <location>
        <begin position="627"/>
        <end position="697"/>
    </location>
</feature>
<name>A0A9P6J589_MORAP</name>
<feature type="compositionally biased region" description="Low complexity" evidence="1">
    <location>
        <begin position="661"/>
        <end position="672"/>
    </location>
</feature>
<dbReference type="PANTHER" id="PTHR24330">
    <property type="entry name" value="HOMEOBOX PROTEIN BARH-LIKE"/>
    <property type="match status" value="1"/>
</dbReference>
<evidence type="ECO:0000259" key="2">
    <source>
        <dbReference type="Pfam" id="PF01833"/>
    </source>
</evidence>
<dbReference type="InterPro" id="IPR013783">
    <property type="entry name" value="Ig-like_fold"/>
</dbReference>
<comment type="caution">
    <text evidence="4">The sequence shown here is derived from an EMBL/GenBank/DDBJ whole genome shotgun (WGS) entry which is preliminary data.</text>
</comment>
<dbReference type="InterPro" id="IPR057962">
    <property type="entry name" value="SPT23_MGA2_DBD"/>
</dbReference>
<dbReference type="InterPro" id="IPR052145">
    <property type="entry name" value="Mediator/Homeobox_domain"/>
</dbReference>
<feature type="region of interest" description="Disordered" evidence="1">
    <location>
        <begin position="844"/>
        <end position="871"/>
    </location>
</feature>
<dbReference type="OrthoDB" id="71307at2759"/>
<dbReference type="EMBL" id="JAAAHY010000499">
    <property type="protein sequence ID" value="KAF9963063.1"/>
    <property type="molecule type" value="Genomic_DNA"/>
</dbReference>
<feature type="region of interest" description="Disordered" evidence="1">
    <location>
        <begin position="1047"/>
        <end position="1069"/>
    </location>
</feature>
<organism evidence="4 5">
    <name type="scientific">Mortierella alpina</name>
    <name type="common">Oleaginous fungus</name>
    <name type="synonym">Mortierella renispora</name>
    <dbReference type="NCBI Taxonomy" id="64518"/>
    <lineage>
        <taxon>Eukaryota</taxon>
        <taxon>Fungi</taxon>
        <taxon>Fungi incertae sedis</taxon>
        <taxon>Mucoromycota</taxon>
        <taxon>Mortierellomycotina</taxon>
        <taxon>Mortierellomycetes</taxon>
        <taxon>Mortierellales</taxon>
        <taxon>Mortierellaceae</taxon>
        <taxon>Mortierella</taxon>
    </lineage>
</organism>
<evidence type="ECO:0008006" key="6">
    <source>
        <dbReference type="Google" id="ProtNLM"/>
    </source>
</evidence>